<reference evidence="2 3" key="1">
    <citation type="journal article" date="2020" name="ISME J.">
        <title>Comparative genomics reveals insights into cyanobacterial evolution and habitat adaptation.</title>
        <authorList>
            <person name="Chen M.Y."/>
            <person name="Teng W.K."/>
            <person name="Zhao L."/>
            <person name="Hu C.X."/>
            <person name="Zhou Y.K."/>
            <person name="Han B.P."/>
            <person name="Song L.R."/>
            <person name="Shu W.S."/>
        </authorList>
    </citation>
    <scope>NUCLEOTIDE SEQUENCE [LARGE SCALE GENOMIC DNA]</scope>
    <source>
        <strain evidence="2 3">FACHB-159</strain>
    </source>
</reference>
<feature type="chain" id="PRO_5047524399" evidence="1">
    <location>
        <begin position="26"/>
        <end position="70"/>
    </location>
</feature>
<evidence type="ECO:0000313" key="3">
    <source>
        <dbReference type="Proteomes" id="UP000637383"/>
    </source>
</evidence>
<evidence type="ECO:0000313" key="2">
    <source>
        <dbReference type="EMBL" id="MBD2737795.1"/>
    </source>
</evidence>
<evidence type="ECO:0000256" key="1">
    <source>
        <dbReference type="SAM" id="SignalP"/>
    </source>
</evidence>
<accession>A0ABR8KE09</accession>
<dbReference type="Proteomes" id="UP000637383">
    <property type="component" value="Unassembled WGS sequence"/>
</dbReference>
<keyword evidence="3" id="KW-1185">Reference proteome</keyword>
<feature type="signal peptide" evidence="1">
    <location>
        <begin position="1"/>
        <end position="25"/>
    </location>
</feature>
<keyword evidence="1" id="KW-0732">Signal</keyword>
<organism evidence="2 3">
    <name type="scientific">Nostoc paludosum FACHB-159</name>
    <dbReference type="NCBI Taxonomy" id="2692908"/>
    <lineage>
        <taxon>Bacteria</taxon>
        <taxon>Bacillati</taxon>
        <taxon>Cyanobacteriota</taxon>
        <taxon>Cyanophyceae</taxon>
        <taxon>Nostocales</taxon>
        <taxon>Nostocaceae</taxon>
        <taxon>Nostoc</taxon>
    </lineage>
</organism>
<sequence>MKRIFTGILLALPLAMGALSSKASAEEIIVVPVAHRPFFIHHRFHHEFYPRHWERVRHDERLLRADLRRF</sequence>
<comment type="caution">
    <text evidence="2">The sequence shown here is derived from an EMBL/GenBank/DDBJ whole genome shotgun (WGS) entry which is preliminary data.</text>
</comment>
<protein>
    <submittedName>
        <fullName evidence="2">Uncharacterized protein</fullName>
    </submittedName>
</protein>
<dbReference type="EMBL" id="JACJTU010000037">
    <property type="protein sequence ID" value="MBD2737795.1"/>
    <property type="molecule type" value="Genomic_DNA"/>
</dbReference>
<name>A0ABR8KE09_9NOSO</name>
<dbReference type="RefSeq" id="WP_190958367.1">
    <property type="nucleotide sequence ID" value="NZ_JACJTU010000037.1"/>
</dbReference>
<gene>
    <name evidence="2" type="ORF">H6H03_28560</name>
</gene>
<proteinExistence type="predicted"/>